<evidence type="ECO:0000313" key="8">
    <source>
        <dbReference type="Proteomes" id="UP000680348"/>
    </source>
</evidence>
<keyword evidence="3" id="KW-0472">Membrane</keyword>
<dbReference type="InterPro" id="IPR013491">
    <property type="entry name" value="Tape_meas_N"/>
</dbReference>
<gene>
    <name evidence="7" type="ORF">KEU06_09645</name>
</gene>
<evidence type="ECO:0000313" key="7">
    <source>
        <dbReference type="EMBL" id="MBS3648869.1"/>
    </source>
</evidence>
<evidence type="ECO:0000259" key="5">
    <source>
        <dbReference type="Pfam" id="PF18013"/>
    </source>
</evidence>
<feature type="region of interest" description="Disordered" evidence="2">
    <location>
        <begin position="1026"/>
        <end position="1056"/>
    </location>
</feature>
<name>A0A942DWR9_9HYPH</name>
<feature type="transmembrane region" description="Helical" evidence="3">
    <location>
        <begin position="631"/>
        <end position="655"/>
    </location>
</feature>
<keyword evidence="3" id="KW-0812">Transmembrane</keyword>
<evidence type="ECO:0000256" key="3">
    <source>
        <dbReference type="SAM" id="Phobius"/>
    </source>
</evidence>
<evidence type="ECO:0000259" key="6">
    <source>
        <dbReference type="Pfam" id="PF20155"/>
    </source>
</evidence>
<evidence type="ECO:0000256" key="2">
    <source>
        <dbReference type="SAM" id="MobiDB-lite"/>
    </source>
</evidence>
<dbReference type="EMBL" id="JAGWCR010000004">
    <property type="protein sequence ID" value="MBS3648869.1"/>
    <property type="molecule type" value="Genomic_DNA"/>
</dbReference>
<dbReference type="InterPro" id="IPR006431">
    <property type="entry name" value="Phage_tape_meas_C"/>
</dbReference>
<feature type="domain" description="Tape measure protein N-terminal" evidence="6">
    <location>
        <begin position="322"/>
        <end position="508"/>
    </location>
</feature>
<keyword evidence="1" id="KW-0175">Coiled coil</keyword>
<evidence type="ECO:0000256" key="1">
    <source>
        <dbReference type="SAM" id="Coils"/>
    </source>
</evidence>
<dbReference type="InterPro" id="IPR053058">
    <property type="entry name" value="Mulikevirus_tape_measure"/>
</dbReference>
<dbReference type="NCBIfam" id="TIGR02675">
    <property type="entry name" value="tape_meas_nterm"/>
    <property type="match status" value="1"/>
</dbReference>
<feature type="transmembrane region" description="Helical" evidence="3">
    <location>
        <begin position="598"/>
        <end position="619"/>
    </location>
</feature>
<dbReference type="Gene3D" id="1.10.530.10">
    <property type="match status" value="1"/>
</dbReference>
<dbReference type="InterPro" id="IPR041219">
    <property type="entry name" value="Phage_lysozyme2"/>
</dbReference>
<feature type="domain" description="Phage tail lysozyme" evidence="5">
    <location>
        <begin position="1154"/>
        <end position="1288"/>
    </location>
</feature>
<accession>A0A942DWR9</accession>
<reference evidence="7" key="1">
    <citation type="submission" date="2021-04" db="EMBL/GenBank/DDBJ databases">
        <title>Pseudaminobacter soli sp. nov., isolated from paddy soil contaminated by heavy metals.</title>
        <authorList>
            <person name="Zhang K."/>
        </authorList>
    </citation>
    <scope>NUCLEOTIDE SEQUENCE</scope>
    <source>
        <strain evidence="7">19-2017</strain>
    </source>
</reference>
<dbReference type="Pfam" id="PF09718">
    <property type="entry name" value="Tape_meas_lam_C"/>
    <property type="match status" value="1"/>
</dbReference>
<keyword evidence="3" id="KW-1133">Transmembrane helix</keyword>
<proteinExistence type="predicted"/>
<dbReference type="Proteomes" id="UP000680348">
    <property type="component" value="Unassembled WGS sequence"/>
</dbReference>
<evidence type="ECO:0000259" key="4">
    <source>
        <dbReference type="Pfam" id="PF09718"/>
    </source>
</evidence>
<comment type="caution">
    <text evidence="7">The sequence shown here is derived from an EMBL/GenBank/DDBJ whole genome shotgun (WGS) entry which is preliminary data.</text>
</comment>
<organism evidence="7 8">
    <name type="scientific">Pseudaminobacter soli</name>
    <name type="common">ex Zhang et al. 2022</name>
    <dbReference type="NCBI Taxonomy" id="2831468"/>
    <lineage>
        <taxon>Bacteria</taxon>
        <taxon>Pseudomonadati</taxon>
        <taxon>Pseudomonadota</taxon>
        <taxon>Alphaproteobacteria</taxon>
        <taxon>Hyphomicrobiales</taxon>
        <taxon>Phyllobacteriaceae</taxon>
        <taxon>Pseudaminobacter</taxon>
    </lineage>
</organism>
<feature type="transmembrane region" description="Helical" evidence="3">
    <location>
        <begin position="574"/>
        <end position="592"/>
    </location>
</feature>
<protein>
    <submittedName>
        <fullName evidence="7">Tape measure protein</fullName>
    </submittedName>
</protein>
<keyword evidence="8" id="KW-1185">Reference proteome</keyword>
<dbReference type="Pfam" id="PF20155">
    <property type="entry name" value="TMP_3"/>
    <property type="match status" value="1"/>
</dbReference>
<feature type="domain" description="Bacteriophage tail tape measure C-terminal" evidence="4">
    <location>
        <begin position="873"/>
        <end position="934"/>
    </location>
</feature>
<sequence length="1583" mass="167564">MSDNYNIKIGVDSRSGARGVKQFSSALGEALRTLREFDKRSRSAFDGLKKLASVNIPDIAKKTKAVQKAIETLNRVQINRRMINDLQRLQNALAGFRFNAKAISKVPEALRGLSNLKIDTSFVSTLNQIKAALKGFRGPPKALAQWAGAFTPFAKVKIDSTLAPRLTALKAALKGFPGLPKGLVNLPTFLRGISRNRIPPSVAQGIASLKTALAGFAGPSAAATRNLSALVAALARVSPGHLAQVAAALARLNGLNINVRGLGSMNNAAQRGAGIWTNMGNSIRNTTNAFRGLNNQISLTHHASTLLATALGSVSLGTFVNSVYEAGSALINLKRTMGAIAGTPTEVNDHLSFLKDLTNELPVSLDAVARSYGKFAVAARLSGTSVADTQKVYKGFATALSAMGVSADNQKYAFLALEQMFSKGTIQMEELRVQLGDHIPGVVPMLAEALDVSTSKLLKMIEAGEVGSDALIKLAEVMQSRFGPAVAAAMNTSAAQITSLQNAWTEFKRILFDSGFNAGLGAMARQFAEILRSDDFKKFAADLGRAMGEAFKLIGALGKVLADNRDKVITFAKALAGVMVAYSIVGVLRLLVAPLSVVGGLFSFAATAVRLFGGALALLAGGKAVAAVANIAKSIGVLTGKVMAAVAAFGLLAILSNEILGDGKLAASFGNMLDAFGKRVGKMIGEMTGGVTEMFDLSGVDGFSEYMKEADEYAKKIQDANQINAESIEKNAERYAKLEEQKKRALTTEQQKLWDEINAIGKANEEYQKQLLLIDEIAKKRGFDPKSAEVDRWRKMLAENTLDDRNPAGAMARDYRQELAMMKAKTAEQKALASAQEDYNELLKKGQDVGKEGLEALRQYHEGIARMNGEIGNGVERWAASVGDFNDQVQEAIKDGISSLSDEITNFVTGAEADFASLGRSILKTFVKISLDSMLKDIAGWMGMDGEKKGASMAEKAMEKLAGIGENITTAMTNVYTNGLTINGEPVTGAGGGPNAGMSLAEQYASYGAGKAQSNAAKQAGITRAPLPDIPGTNVAPAGPSTNDRFATEPGFVKPMKTLNDGVRELDRSLKSMPDGWGPGGIIGANTTAKTNRVGFVDPERFAPGVNPNANLGLRGAIDPITTSALPAGGGVSPTINGFTFSKFSEASYQQISNQLMDRLKQDFNLTDNQAGGIVANLAHESVGFRKLQEMKPLVPGSRGGYGIAQWTGPRRREYEAFAAQGGWTTDSPEAQYQFLKHELMGKESRSLSHLRQQSGLGESVVSFQDKFERPGIPHTASRMTHADRIMNGYQPGTGLQPGVDPTATAGIDQMKAKVTEVGQAAQQATPAMDQMKSKLSETGTSAQTGASQTQMANQMKTQSELQMGLTAQQTGIQVQSAGTMAASAGPQFQQAGTAIQQAGTQAQMGAQQAQSATPGLGQFGQGISQLLGPLSSVIPGLGQFGSMILQLLQQLMTGGMGGMGAGLFSEGGYSDSPVTRARVSAAPFMGAPHYSEGTPNTSGGMPAILHDNEAVIPLTRGRKVPVEMNEGDSSRAGRQDYLDRSGPPNLTFHLHGVKDADSFKRSKSQIGNAMTTVQQRSRIRDG</sequence>
<dbReference type="Pfam" id="PF18013">
    <property type="entry name" value="Phage_lysozyme2"/>
    <property type="match status" value="1"/>
</dbReference>
<dbReference type="RefSeq" id="WP_188254431.1">
    <property type="nucleotide sequence ID" value="NZ_JABVCF010000004.1"/>
</dbReference>
<dbReference type="PANTHER" id="PTHR38812:SF2">
    <property type="entry name" value="MU-LIKE PROPHAGE FLUMU PROTEIN GP42"/>
    <property type="match status" value="1"/>
</dbReference>
<feature type="coiled-coil region" evidence="1">
    <location>
        <begin position="703"/>
        <end position="748"/>
    </location>
</feature>
<dbReference type="PANTHER" id="PTHR38812">
    <property type="entry name" value="MU-LIKE PROPHAGE FLUMU PROTEIN GP42"/>
    <property type="match status" value="1"/>
</dbReference>